<dbReference type="EMBL" id="OCND01000008">
    <property type="protein sequence ID" value="SOD55861.1"/>
    <property type="molecule type" value="Genomic_DNA"/>
</dbReference>
<feature type="signal peptide" evidence="1">
    <location>
        <begin position="1"/>
        <end position="24"/>
    </location>
</feature>
<evidence type="ECO:0000313" key="3">
    <source>
        <dbReference type="Proteomes" id="UP000219374"/>
    </source>
</evidence>
<feature type="chain" id="PRO_5012741547" description="DUF2884 family protein" evidence="1">
    <location>
        <begin position="25"/>
        <end position="253"/>
    </location>
</feature>
<keyword evidence="1" id="KW-0732">Signal</keyword>
<evidence type="ECO:0000256" key="1">
    <source>
        <dbReference type="SAM" id="SignalP"/>
    </source>
</evidence>
<dbReference type="AlphaFoldDB" id="A0A286DB23"/>
<name>A0A286DB23_9GAMM</name>
<dbReference type="OrthoDB" id="7063031at2"/>
<accession>A0A286DB23</accession>
<dbReference type="InterPro" id="IPR021307">
    <property type="entry name" value="DUF2884"/>
</dbReference>
<protein>
    <recommendedName>
        <fullName evidence="4">DUF2884 family protein</fullName>
    </recommendedName>
</protein>
<dbReference type="Pfam" id="PF11101">
    <property type="entry name" value="DUF2884"/>
    <property type="match status" value="1"/>
</dbReference>
<sequence>MRHRLFRRAAVAAVPLLLAATAQARNISCDIESDYDLTINDKSVIFTRDGGQPKWVVLRQGRLFVDDRWVQLDAADQRRIAEFERGARAAMPLAQEIGRDAADIAFTALGEVAAGFSSHPDRTRASLDKARKTVDARLASSIRANRFSSKDLGDGIGEAVAEVVPLLIGDIVGGAISAAFSGDAERLKKMENLDKEIEARVEPRAKALEKRAERLCEALSGLDRLDNALAYRLPNGGALNLLENKPDDQDAQD</sequence>
<gene>
    <name evidence="2" type="ORF">SAMN06296416_10852</name>
</gene>
<evidence type="ECO:0008006" key="4">
    <source>
        <dbReference type="Google" id="ProtNLM"/>
    </source>
</evidence>
<dbReference type="RefSeq" id="WP_097122867.1">
    <property type="nucleotide sequence ID" value="NZ_OCND01000008.1"/>
</dbReference>
<proteinExistence type="predicted"/>
<keyword evidence="3" id="KW-1185">Reference proteome</keyword>
<organism evidence="2 3">
    <name type="scientific">Pseudoxanthomonas wuyuanensis</name>
    <dbReference type="NCBI Taxonomy" id="1073196"/>
    <lineage>
        <taxon>Bacteria</taxon>
        <taxon>Pseudomonadati</taxon>
        <taxon>Pseudomonadota</taxon>
        <taxon>Gammaproteobacteria</taxon>
        <taxon>Lysobacterales</taxon>
        <taxon>Lysobacteraceae</taxon>
        <taxon>Pseudoxanthomonas</taxon>
    </lineage>
</organism>
<evidence type="ECO:0000313" key="2">
    <source>
        <dbReference type="EMBL" id="SOD55861.1"/>
    </source>
</evidence>
<dbReference type="Proteomes" id="UP000219374">
    <property type="component" value="Unassembled WGS sequence"/>
</dbReference>
<reference evidence="2 3" key="1">
    <citation type="submission" date="2017-09" db="EMBL/GenBank/DDBJ databases">
        <authorList>
            <person name="Ehlers B."/>
            <person name="Leendertz F.H."/>
        </authorList>
    </citation>
    <scope>NUCLEOTIDE SEQUENCE [LARGE SCALE GENOMIC DNA]</scope>
    <source>
        <strain evidence="2 3">CGMCC 1.10978</strain>
    </source>
</reference>